<keyword evidence="2" id="KW-1185">Reference proteome</keyword>
<dbReference type="InterPro" id="IPR023214">
    <property type="entry name" value="HAD_sf"/>
</dbReference>
<reference evidence="1 2" key="1">
    <citation type="submission" date="2019-11" db="EMBL/GenBank/DDBJ databases">
        <title>Whole genome sequencing identifies a novel species of the genus Arsenicicoccus isolated from human blood.</title>
        <authorList>
            <person name="Jeong J.H."/>
            <person name="Kweon O.J."/>
            <person name="Kim H.R."/>
            <person name="Kim T.-H."/>
            <person name="Ha S.-M."/>
            <person name="Lee M.-K."/>
        </authorList>
    </citation>
    <scope>NUCLEOTIDE SEQUENCE [LARGE SCALE GENOMIC DNA]</scope>
    <source>
        <strain evidence="1 2">MKL-02</strain>
    </source>
</reference>
<dbReference type="RefSeq" id="WP_311966684.1">
    <property type="nucleotide sequence ID" value="NZ_WLVL01000040.1"/>
</dbReference>
<dbReference type="SFLD" id="SFLDS00003">
    <property type="entry name" value="Haloacid_Dehalogenase"/>
    <property type="match status" value="1"/>
</dbReference>
<dbReference type="EMBL" id="WLVL01000040">
    <property type="protein sequence ID" value="MTB72941.1"/>
    <property type="molecule type" value="Genomic_DNA"/>
</dbReference>
<dbReference type="GO" id="GO:0006281">
    <property type="term" value="P:DNA repair"/>
    <property type="evidence" value="ECO:0007669"/>
    <property type="project" value="TreeGrafter"/>
</dbReference>
<dbReference type="InterPro" id="IPR050155">
    <property type="entry name" value="HAD-like_hydrolase_sf"/>
</dbReference>
<evidence type="ECO:0000313" key="2">
    <source>
        <dbReference type="Proteomes" id="UP000431092"/>
    </source>
</evidence>
<proteinExistence type="predicted"/>
<dbReference type="SUPFAM" id="SSF56784">
    <property type="entry name" value="HAD-like"/>
    <property type="match status" value="1"/>
</dbReference>
<accession>A0A6I3IX75</accession>
<dbReference type="GO" id="GO:0005829">
    <property type="term" value="C:cytosol"/>
    <property type="evidence" value="ECO:0007669"/>
    <property type="project" value="TreeGrafter"/>
</dbReference>
<dbReference type="Pfam" id="PF00702">
    <property type="entry name" value="Hydrolase"/>
    <property type="match status" value="1"/>
</dbReference>
<dbReference type="NCBIfam" id="TIGR01549">
    <property type="entry name" value="HAD-SF-IA-v1"/>
    <property type="match status" value="1"/>
</dbReference>
<dbReference type="SFLD" id="SFLDG01129">
    <property type="entry name" value="C1.5:_HAD__Beta-PGM__Phosphata"/>
    <property type="match status" value="1"/>
</dbReference>
<comment type="caution">
    <text evidence="1">The sequence shown here is derived from an EMBL/GenBank/DDBJ whole genome shotgun (WGS) entry which is preliminary data.</text>
</comment>
<name>A0A6I3IX75_9MICO</name>
<dbReference type="NCBIfam" id="TIGR01509">
    <property type="entry name" value="HAD-SF-IA-v3"/>
    <property type="match status" value="1"/>
</dbReference>
<dbReference type="PANTHER" id="PTHR43434">
    <property type="entry name" value="PHOSPHOGLYCOLATE PHOSPHATASE"/>
    <property type="match status" value="1"/>
</dbReference>
<keyword evidence="1" id="KW-0378">Hydrolase</keyword>
<dbReference type="GO" id="GO:0008967">
    <property type="term" value="F:phosphoglycolate phosphatase activity"/>
    <property type="evidence" value="ECO:0007669"/>
    <property type="project" value="TreeGrafter"/>
</dbReference>
<dbReference type="AlphaFoldDB" id="A0A6I3IX75"/>
<dbReference type="Proteomes" id="UP000431092">
    <property type="component" value="Unassembled WGS sequence"/>
</dbReference>
<dbReference type="PANTHER" id="PTHR43434:SF16">
    <property type="entry name" value="BLL8046 PROTEIN"/>
    <property type="match status" value="1"/>
</dbReference>
<evidence type="ECO:0000313" key="1">
    <source>
        <dbReference type="EMBL" id="MTB72941.1"/>
    </source>
</evidence>
<dbReference type="InterPro" id="IPR023198">
    <property type="entry name" value="PGP-like_dom2"/>
</dbReference>
<dbReference type="InterPro" id="IPR036412">
    <property type="entry name" value="HAD-like_sf"/>
</dbReference>
<dbReference type="Gene3D" id="3.40.50.1000">
    <property type="entry name" value="HAD superfamily/HAD-like"/>
    <property type="match status" value="1"/>
</dbReference>
<organism evidence="1 2">
    <name type="scientific">Arsenicicoccus cauae</name>
    <dbReference type="NCBI Taxonomy" id="2663847"/>
    <lineage>
        <taxon>Bacteria</taxon>
        <taxon>Bacillati</taxon>
        <taxon>Actinomycetota</taxon>
        <taxon>Actinomycetes</taxon>
        <taxon>Micrococcales</taxon>
        <taxon>Intrasporangiaceae</taxon>
        <taxon>Arsenicicoccus</taxon>
    </lineage>
</organism>
<protein>
    <submittedName>
        <fullName evidence="1">HAD-IA family hydrolase</fullName>
    </submittedName>
</protein>
<gene>
    <name evidence="1" type="ORF">GGG17_13380</name>
</gene>
<dbReference type="CDD" id="cd07505">
    <property type="entry name" value="HAD_BPGM-like"/>
    <property type="match status" value="1"/>
</dbReference>
<dbReference type="InterPro" id="IPR006439">
    <property type="entry name" value="HAD-SF_hydro_IA"/>
</dbReference>
<sequence>MADLRPGVLFDVDGTLLDTNYLHALAWWRALRATGHDQITMQQCHSAIGIASEGLVRHLTGGEDAQAVDRHSEEYEPLKADLTAFPRAADLLRACHDAGLLVVLATSGQEGDLEWMVPAIGVSQEVIAGATTSGDVEEAKPEPDLLTVAVKRYGLDPERTVVVGDTVWDVAAAERAGLPSIMVTCGGIGRAELLEAGADEVYADPADLLAHLDSSLLGQLARPLGEDTAGRA</sequence>
<dbReference type="Gene3D" id="1.10.150.240">
    <property type="entry name" value="Putative phosphatase, domain 2"/>
    <property type="match status" value="1"/>
</dbReference>